<organism evidence="7 8">
    <name type="scientific">Cyprinodon variegatus</name>
    <name type="common">Sheepshead minnow</name>
    <dbReference type="NCBI Taxonomy" id="28743"/>
    <lineage>
        <taxon>Eukaryota</taxon>
        <taxon>Metazoa</taxon>
        <taxon>Chordata</taxon>
        <taxon>Craniata</taxon>
        <taxon>Vertebrata</taxon>
        <taxon>Euteleostomi</taxon>
        <taxon>Actinopterygii</taxon>
        <taxon>Neopterygii</taxon>
        <taxon>Teleostei</taxon>
        <taxon>Neoteleostei</taxon>
        <taxon>Acanthomorphata</taxon>
        <taxon>Ovalentaria</taxon>
        <taxon>Atherinomorphae</taxon>
        <taxon>Cyprinodontiformes</taxon>
        <taxon>Cyprinodontidae</taxon>
        <taxon>Cyprinodon</taxon>
    </lineage>
</organism>
<dbReference type="InterPro" id="IPR011029">
    <property type="entry name" value="DEATH-like_dom_sf"/>
</dbReference>
<dbReference type="AlphaFoldDB" id="A0A3Q2DG03"/>
<dbReference type="Ensembl" id="ENSCVAT00000032522.1">
    <property type="protein sequence ID" value="ENSCVAP00000017952.1"/>
    <property type="gene ID" value="ENSCVAG00000021138.1"/>
</dbReference>
<feature type="domain" description="CARD" evidence="6">
    <location>
        <begin position="17"/>
        <end position="98"/>
    </location>
</feature>
<name>A0A3Q2DG03_CYPVA</name>
<proteinExistence type="predicted"/>
<comment type="subcellular location">
    <subcellularLocation>
        <location evidence="1">Cytoplasm</location>
        <location evidence="1">Cytosol</location>
    </subcellularLocation>
</comment>
<dbReference type="Pfam" id="PF00619">
    <property type="entry name" value="CARD"/>
    <property type="match status" value="1"/>
</dbReference>
<evidence type="ECO:0000259" key="6">
    <source>
        <dbReference type="PROSITE" id="PS50209"/>
    </source>
</evidence>
<dbReference type="Gene3D" id="1.10.533.10">
    <property type="entry name" value="Death Domain, Fas"/>
    <property type="match status" value="1"/>
</dbReference>
<keyword evidence="8" id="KW-1185">Reference proteome</keyword>
<evidence type="ECO:0000256" key="5">
    <source>
        <dbReference type="ARBA" id="ARBA00023198"/>
    </source>
</evidence>
<dbReference type="PANTHER" id="PTHR46985:SF2">
    <property type="entry name" value="APOPTOSIS-ASSOCIATED SPECK-LIKE PROTEIN CONTAINING A CARD"/>
    <property type="match status" value="1"/>
</dbReference>
<evidence type="ECO:0000256" key="3">
    <source>
        <dbReference type="ARBA" id="ARBA00022588"/>
    </source>
</evidence>
<keyword evidence="2" id="KW-0963">Cytoplasm</keyword>
<sequence length="98" mass="11391">AVKAEGKKWKKITGKEHFVDKHRKELIQRVSNIKPILDGLFQEKVLLDEAYDRIRSLATSQDQMREIFLCMKAGDACKNIFLSILQENERFLISELKG</sequence>
<reference evidence="7" key="1">
    <citation type="submission" date="2025-05" db="UniProtKB">
        <authorList>
            <consortium name="Ensembl"/>
        </authorList>
    </citation>
    <scope>IDENTIFICATION</scope>
</reference>
<evidence type="ECO:0000256" key="1">
    <source>
        <dbReference type="ARBA" id="ARBA00004514"/>
    </source>
</evidence>
<dbReference type="SUPFAM" id="SSF47986">
    <property type="entry name" value="DEATH domain"/>
    <property type="match status" value="1"/>
</dbReference>
<accession>A0A3Q2DG03</accession>
<dbReference type="STRING" id="28743.ENSCVAP00000017952"/>
<dbReference type="InterPro" id="IPR033516">
    <property type="entry name" value="CARD8/ASC/NALP1_CARD"/>
</dbReference>
<dbReference type="GO" id="GO:0006954">
    <property type="term" value="P:inflammatory response"/>
    <property type="evidence" value="ECO:0007669"/>
    <property type="project" value="UniProtKB-KW"/>
</dbReference>
<dbReference type="PANTHER" id="PTHR46985">
    <property type="entry name" value="NACHT, LRR AND PYD DOMAINS-CONTAINING PROTEIN 1"/>
    <property type="match status" value="1"/>
</dbReference>
<dbReference type="GeneTree" id="ENSGT01030000235998"/>
<evidence type="ECO:0000256" key="2">
    <source>
        <dbReference type="ARBA" id="ARBA00022490"/>
    </source>
</evidence>
<keyword evidence="5" id="KW-0395">Inflammatory response</keyword>
<dbReference type="PROSITE" id="PS50209">
    <property type="entry name" value="CARD"/>
    <property type="match status" value="1"/>
</dbReference>
<dbReference type="GO" id="GO:0042981">
    <property type="term" value="P:regulation of apoptotic process"/>
    <property type="evidence" value="ECO:0007669"/>
    <property type="project" value="InterPro"/>
</dbReference>
<protein>
    <recommendedName>
        <fullName evidence="6">CARD domain-containing protein</fullName>
    </recommendedName>
</protein>
<dbReference type="Proteomes" id="UP000265020">
    <property type="component" value="Unassembled WGS sequence"/>
</dbReference>
<dbReference type="FunFam" id="1.10.533.10:FF:000013">
    <property type="entry name" value="Apoptosis-associated speck-like protein containing a CARD"/>
    <property type="match status" value="1"/>
</dbReference>
<evidence type="ECO:0000313" key="8">
    <source>
        <dbReference type="Proteomes" id="UP000265020"/>
    </source>
</evidence>
<dbReference type="GO" id="GO:0005829">
    <property type="term" value="C:cytosol"/>
    <property type="evidence" value="ECO:0007669"/>
    <property type="project" value="UniProtKB-SubCell"/>
</dbReference>
<keyword evidence="4" id="KW-0391">Immunity</keyword>
<dbReference type="InterPro" id="IPR051249">
    <property type="entry name" value="NLRP_Inflammasome"/>
</dbReference>
<dbReference type="CDD" id="cd08330">
    <property type="entry name" value="CARD_ASC_NALP1"/>
    <property type="match status" value="1"/>
</dbReference>
<dbReference type="Ensembl" id="ENSCVAT00000027090.1">
    <property type="protein sequence ID" value="ENSCVAP00000018208.1"/>
    <property type="gene ID" value="ENSCVAG00000021434.1"/>
</dbReference>
<evidence type="ECO:0000313" key="7">
    <source>
        <dbReference type="Ensembl" id="ENSCVAP00000017952.1"/>
    </source>
</evidence>
<dbReference type="OMA" id="DRECKCH"/>
<dbReference type="InterPro" id="IPR001315">
    <property type="entry name" value="CARD"/>
</dbReference>
<evidence type="ECO:0000256" key="4">
    <source>
        <dbReference type="ARBA" id="ARBA00022859"/>
    </source>
</evidence>
<keyword evidence="3" id="KW-0399">Innate immunity</keyword>
<dbReference type="GO" id="GO:0045087">
    <property type="term" value="P:innate immune response"/>
    <property type="evidence" value="ECO:0007669"/>
    <property type="project" value="UniProtKB-KW"/>
</dbReference>